<keyword evidence="3" id="KW-1185">Reference proteome</keyword>
<comment type="caution">
    <text evidence="2">The sequence shown here is derived from an EMBL/GenBank/DDBJ whole genome shotgun (WGS) entry which is preliminary data.</text>
</comment>
<dbReference type="OrthoDB" id="3387628at2"/>
<accession>A0A3N4H7G8</accession>
<dbReference type="RefSeq" id="WP_006370368.1">
    <property type="nucleotide sequence ID" value="NZ_JBPSDP010000006.1"/>
</dbReference>
<name>A0A3N4H7G8_9ACTN</name>
<dbReference type="InterPro" id="IPR036689">
    <property type="entry name" value="ESAT-6-like_sf"/>
</dbReference>
<comment type="similarity">
    <text evidence="1">Belongs to the WXG100 family.</text>
</comment>
<dbReference type="EMBL" id="RKMH01000007">
    <property type="protein sequence ID" value="RPA61134.1"/>
    <property type="molecule type" value="Genomic_DNA"/>
</dbReference>
<proteinExistence type="inferred from homology"/>
<sequence length="100" mass="10891">MSGRIKYDFAALGDLEGGLNAQFGRLEDLASQLKSQVAALDGNWRSPGAKQAYDAAQQNWDRVFMQAREQLLGIQRGVTNARTVMNETDTSIARGFGGLV</sequence>
<evidence type="ECO:0000313" key="3">
    <source>
        <dbReference type="Proteomes" id="UP000267536"/>
    </source>
</evidence>
<evidence type="ECO:0000256" key="1">
    <source>
        <dbReference type="RuleBase" id="RU362001"/>
    </source>
</evidence>
<dbReference type="InterPro" id="IPR010310">
    <property type="entry name" value="T7SS_ESAT-6-like"/>
</dbReference>
<dbReference type="SUPFAM" id="SSF140453">
    <property type="entry name" value="EsxAB dimer-like"/>
    <property type="match status" value="1"/>
</dbReference>
<dbReference type="GeneID" id="90160522"/>
<gene>
    <name evidence="2" type="ORF">EF294_10895</name>
</gene>
<evidence type="ECO:0000313" key="2">
    <source>
        <dbReference type="EMBL" id="RPA61134.1"/>
    </source>
</evidence>
<organism evidence="2 3">
    <name type="scientific">Gordonia oryzae</name>
    <dbReference type="NCBI Taxonomy" id="2487349"/>
    <lineage>
        <taxon>Bacteria</taxon>
        <taxon>Bacillati</taxon>
        <taxon>Actinomycetota</taxon>
        <taxon>Actinomycetes</taxon>
        <taxon>Mycobacteriales</taxon>
        <taxon>Gordoniaceae</taxon>
        <taxon>Gordonia</taxon>
    </lineage>
</organism>
<reference evidence="2 3" key="1">
    <citation type="submission" date="2018-11" db="EMBL/GenBank/DDBJ databases">
        <title>Draft genome sequence of Gordonia sp. RS15-1S isolated from rice stems.</title>
        <authorList>
            <person name="Muangham S."/>
        </authorList>
    </citation>
    <scope>NUCLEOTIDE SEQUENCE [LARGE SCALE GENOMIC DNA]</scope>
    <source>
        <strain evidence="2 3">RS15-1S</strain>
    </source>
</reference>
<dbReference type="Proteomes" id="UP000267536">
    <property type="component" value="Unassembled WGS sequence"/>
</dbReference>
<dbReference type="Gene3D" id="1.10.287.1060">
    <property type="entry name" value="ESAT-6-like"/>
    <property type="match status" value="1"/>
</dbReference>
<dbReference type="Pfam" id="PF06013">
    <property type="entry name" value="WXG100"/>
    <property type="match status" value="1"/>
</dbReference>
<protein>
    <recommendedName>
        <fullName evidence="1">ESAT-6-like protein</fullName>
    </recommendedName>
</protein>
<dbReference type="NCBIfam" id="TIGR03930">
    <property type="entry name" value="WXG100_ESAT6"/>
    <property type="match status" value="1"/>
</dbReference>
<dbReference type="AlphaFoldDB" id="A0A3N4H7G8"/>